<dbReference type="InterPro" id="IPR016163">
    <property type="entry name" value="Ald_DH_C"/>
</dbReference>
<dbReference type="FunFam" id="3.40.309.10:FF:000012">
    <property type="entry name" value="Betaine aldehyde dehydrogenase"/>
    <property type="match status" value="1"/>
</dbReference>
<evidence type="ECO:0000259" key="5">
    <source>
        <dbReference type="Pfam" id="PF00171"/>
    </source>
</evidence>
<evidence type="ECO:0000313" key="6">
    <source>
        <dbReference type="EMBL" id="TIH36604.1"/>
    </source>
</evidence>
<dbReference type="OrthoDB" id="6882680at2"/>
<dbReference type="SUPFAM" id="SSF53720">
    <property type="entry name" value="ALDH-like"/>
    <property type="match status" value="1"/>
</dbReference>
<dbReference type="GO" id="GO:0016620">
    <property type="term" value="F:oxidoreductase activity, acting on the aldehyde or oxo group of donors, NAD or NADP as acceptor"/>
    <property type="evidence" value="ECO:0007669"/>
    <property type="project" value="InterPro"/>
</dbReference>
<name>A0A4V4RF54_9MICO</name>
<evidence type="ECO:0000313" key="7">
    <source>
        <dbReference type="Proteomes" id="UP000306192"/>
    </source>
</evidence>
<evidence type="ECO:0000256" key="4">
    <source>
        <dbReference type="RuleBase" id="RU003345"/>
    </source>
</evidence>
<sequence>MTLLPYDPATRSAAASAFLARAGTAHRLLIDGEWALPHGGRYIDSTDPATGQLLAPIARGDARDVDDAVASARRALDSAAWARMTPAVRGALLWRVADLMEQHIDVLAELETLDQGKAYRTARFGELPGAIAQFRYYAGYTTKLLGTTIPTSIAHQPEGKQIFAYTVKEPVGVVAAIVPWNSPLLMASMKLAPALAAGCTVVLKPSENTSLTALYLGELLIEAGFPAGVVNIVTGYGNEVGQALAEHPGVDKIGFTGSTAVGKALLVAAQGNLKRLTLELGGKSPAIVMPDADFSLTVPGIARGIFSNGGQVCVASSRVYVHSSVYGRFVEELSQEAGALALGHGMNPATDLGPLVSRVQSDRVAEYVRGGIADGAEVVAGGVQEQGDGAQNFFRPTVITNVRQDMRLMQEEIFGPVVTVTPFDDVDEVIGWANDSVYGLAASIWTEGLSNAHRLAARVKAGTVWINCHSYFSPELPKGGHKQSGWGYENGAQGIENYLESKTVCAVI</sequence>
<comment type="similarity">
    <text evidence="1 4">Belongs to the aldehyde dehydrogenase family.</text>
</comment>
<feature type="domain" description="Aldehyde dehydrogenase" evidence="5">
    <location>
        <begin position="38"/>
        <end position="504"/>
    </location>
</feature>
<dbReference type="InterPro" id="IPR016161">
    <property type="entry name" value="Ald_DH/histidinol_DH"/>
</dbReference>
<dbReference type="Proteomes" id="UP000306192">
    <property type="component" value="Unassembled WGS sequence"/>
</dbReference>
<feature type="active site" evidence="3">
    <location>
        <position position="279"/>
    </location>
</feature>
<reference evidence="6 7" key="1">
    <citation type="journal article" date="2019" name="Microorganisms">
        <title>Systematic Affiliation and Genome Analysis of Subtercola vilae DB165(T) with Particular Emphasis on Cold Adaptation of an Isolate from a High-Altitude Cold Volcano Lake.</title>
        <authorList>
            <person name="Villalobos A.S."/>
            <person name="Wiese J."/>
            <person name="Imhoff J.F."/>
            <person name="Dorador C."/>
            <person name="Keller A."/>
            <person name="Hentschel U."/>
        </authorList>
    </citation>
    <scope>NUCLEOTIDE SEQUENCE [LARGE SCALE GENOMIC DNA]</scope>
    <source>
        <strain evidence="6 7">DB165</strain>
    </source>
</reference>
<comment type="caution">
    <text evidence="6">The sequence shown here is derived from an EMBL/GenBank/DDBJ whole genome shotgun (WGS) entry which is preliminary data.</text>
</comment>
<evidence type="ECO:0000256" key="1">
    <source>
        <dbReference type="ARBA" id="ARBA00009986"/>
    </source>
</evidence>
<evidence type="ECO:0000256" key="2">
    <source>
        <dbReference type="ARBA" id="ARBA00023002"/>
    </source>
</evidence>
<dbReference type="InterPro" id="IPR015590">
    <property type="entry name" value="Aldehyde_DH_dom"/>
</dbReference>
<gene>
    <name evidence="6" type="ORF">D4765_09535</name>
</gene>
<keyword evidence="2 4" id="KW-0560">Oxidoreductase</keyword>
<proteinExistence type="inferred from homology"/>
<accession>A0A4V4RF54</accession>
<dbReference type="PROSITE" id="PS00070">
    <property type="entry name" value="ALDEHYDE_DEHYDR_CYS"/>
    <property type="match status" value="1"/>
</dbReference>
<dbReference type="EMBL" id="QYRT01000015">
    <property type="protein sequence ID" value="TIH36604.1"/>
    <property type="molecule type" value="Genomic_DNA"/>
</dbReference>
<dbReference type="FunFam" id="3.40.605.10:FF:000007">
    <property type="entry name" value="NAD/NADP-dependent betaine aldehyde dehydrogenase"/>
    <property type="match status" value="1"/>
</dbReference>
<dbReference type="InterPro" id="IPR016160">
    <property type="entry name" value="Ald_DH_CS_CYS"/>
</dbReference>
<dbReference type="Gene3D" id="3.40.309.10">
    <property type="entry name" value="Aldehyde Dehydrogenase, Chain A, domain 2"/>
    <property type="match status" value="1"/>
</dbReference>
<dbReference type="Gene3D" id="3.40.605.10">
    <property type="entry name" value="Aldehyde Dehydrogenase, Chain A, domain 1"/>
    <property type="match status" value="1"/>
</dbReference>
<protein>
    <submittedName>
        <fullName evidence="6">Aldehyde dehydrogenase family protein</fullName>
    </submittedName>
</protein>
<keyword evidence="7" id="KW-1185">Reference proteome</keyword>
<organism evidence="6 7">
    <name type="scientific">Subtercola vilae</name>
    <dbReference type="NCBI Taxonomy" id="2056433"/>
    <lineage>
        <taxon>Bacteria</taxon>
        <taxon>Bacillati</taxon>
        <taxon>Actinomycetota</taxon>
        <taxon>Actinomycetes</taxon>
        <taxon>Micrococcales</taxon>
        <taxon>Microbacteriaceae</taxon>
        <taxon>Subtercola</taxon>
    </lineage>
</organism>
<dbReference type="Pfam" id="PF00171">
    <property type="entry name" value="Aldedh"/>
    <property type="match status" value="1"/>
</dbReference>
<dbReference type="InterPro" id="IPR016162">
    <property type="entry name" value="Ald_DH_N"/>
</dbReference>
<dbReference type="PANTHER" id="PTHR11699">
    <property type="entry name" value="ALDEHYDE DEHYDROGENASE-RELATED"/>
    <property type="match status" value="1"/>
</dbReference>
<dbReference type="PROSITE" id="PS00687">
    <property type="entry name" value="ALDEHYDE_DEHYDR_GLU"/>
    <property type="match status" value="1"/>
</dbReference>
<dbReference type="RefSeq" id="WP_136642072.1">
    <property type="nucleotide sequence ID" value="NZ_QYRT01000015.1"/>
</dbReference>
<dbReference type="AlphaFoldDB" id="A0A4V4RF54"/>
<evidence type="ECO:0000256" key="3">
    <source>
        <dbReference type="PROSITE-ProRule" id="PRU10007"/>
    </source>
</evidence>
<dbReference type="InterPro" id="IPR029510">
    <property type="entry name" value="Ald_DH_CS_GLU"/>
</dbReference>